<dbReference type="Gene3D" id="3.20.20.300">
    <property type="entry name" value="Glycoside hydrolase, family 3, N-terminal domain"/>
    <property type="match status" value="1"/>
</dbReference>
<name>A0ABR7GI81_9FIRM</name>
<keyword evidence="2 4" id="KW-0378">Hydrolase</keyword>
<dbReference type="RefSeq" id="WP_186854602.1">
    <property type="nucleotide sequence ID" value="NZ_JACOPG010000004.1"/>
</dbReference>
<evidence type="ECO:0000259" key="3">
    <source>
        <dbReference type="SMART" id="SM01217"/>
    </source>
</evidence>
<feature type="domain" description="Fibronectin type III-like" evidence="3">
    <location>
        <begin position="328"/>
        <end position="399"/>
    </location>
</feature>
<protein>
    <submittedName>
        <fullName evidence="4">Glycoside hydrolase family 3 C-terminal domain-containing protein</fullName>
    </submittedName>
</protein>
<dbReference type="InterPro" id="IPR013783">
    <property type="entry name" value="Ig-like_fold"/>
</dbReference>
<dbReference type="SUPFAM" id="SSF51445">
    <property type="entry name" value="(Trans)glycosidases"/>
    <property type="match status" value="1"/>
</dbReference>
<dbReference type="EMBL" id="JACOPG010000004">
    <property type="protein sequence ID" value="MBC5686992.1"/>
    <property type="molecule type" value="Genomic_DNA"/>
</dbReference>
<dbReference type="PRINTS" id="PR00133">
    <property type="entry name" value="GLHYDRLASE3"/>
</dbReference>
<gene>
    <name evidence="4" type="ORF">H8R94_10320</name>
</gene>
<evidence type="ECO:0000313" key="5">
    <source>
        <dbReference type="Proteomes" id="UP000643810"/>
    </source>
</evidence>
<keyword evidence="5" id="KW-1185">Reference proteome</keyword>
<dbReference type="SMART" id="SM01217">
    <property type="entry name" value="Fn3_like"/>
    <property type="match status" value="1"/>
</dbReference>
<dbReference type="InterPro" id="IPR017853">
    <property type="entry name" value="GH"/>
</dbReference>
<evidence type="ECO:0000313" key="4">
    <source>
        <dbReference type="EMBL" id="MBC5686992.1"/>
    </source>
</evidence>
<dbReference type="PANTHER" id="PTHR42715">
    <property type="entry name" value="BETA-GLUCOSIDASE"/>
    <property type="match status" value="1"/>
</dbReference>
<dbReference type="InterPro" id="IPR002772">
    <property type="entry name" value="Glyco_hydro_3_C"/>
</dbReference>
<dbReference type="Pfam" id="PF14310">
    <property type="entry name" value="Fn3-like"/>
    <property type="match status" value="1"/>
</dbReference>
<dbReference type="InterPro" id="IPR036881">
    <property type="entry name" value="Glyco_hydro_3_C_sf"/>
</dbReference>
<accession>A0ABR7GI81</accession>
<comment type="caution">
    <text evidence="4">The sequence shown here is derived from an EMBL/GenBank/DDBJ whole genome shotgun (WGS) entry which is preliminary data.</text>
</comment>
<dbReference type="Gene3D" id="3.40.50.1700">
    <property type="entry name" value="Glycoside hydrolase family 3 C-terminal domain"/>
    <property type="match status" value="1"/>
</dbReference>
<dbReference type="InterPro" id="IPR036962">
    <property type="entry name" value="Glyco_hydro_3_N_sf"/>
</dbReference>
<dbReference type="Pfam" id="PF00933">
    <property type="entry name" value="Glyco_hydro_3"/>
    <property type="match status" value="1"/>
</dbReference>
<reference evidence="4 5" key="1">
    <citation type="submission" date="2020-08" db="EMBL/GenBank/DDBJ databases">
        <title>Genome public.</title>
        <authorList>
            <person name="Liu C."/>
            <person name="Sun Q."/>
        </authorList>
    </citation>
    <scope>NUCLEOTIDE SEQUENCE [LARGE SCALE GENOMIC DNA]</scope>
    <source>
        <strain evidence="4 5">NSJ-9</strain>
    </source>
</reference>
<dbReference type="Pfam" id="PF01915">
    <property type="entry name" value="Glyco_hydro_3_C"/>
    <property type="match status" value="1"/>
</dbReference>
<dbReference type="InterPro" id="IPR026891">
    <property type="entry name" value="Fn3-like"/>
</dbReference>
<dbReference type="InterPro" id="IPR050288">
    <property type="entry name" value="Cellulose_deg_GH3"/>
</dbReference>
<evidence type="ECO:0000256" key="2">
    <source>
        <dbReference type="ARBA" id="ARBA00022801"/>
    </source>
</evidence>
<dbReference type="PANTHER" id="PTHR42715:SF10">
    <property type="entry name" value="BETA-GLUCOSIDASE"/>
    <property type="match status" value="1"/>
</dbReference>
<dbReference type="GO" id="GO:0016787">
    <property type="term" value="F:hydrolase activity"/>
    <property type="evidence" value="ECO:0007669"/>
    <property type="project" value="UniProtKB-KW"/>
</dbReference>
<proteinExistence type="inferred from homology"/>
<dbReference type="Proteomes" id="UP000643810">
    <property type="component" value="Unassembled WGS sequence"/>
</dbReference>
<sequence length="892" mass="97526">MDIRQAIGFITGKAAKHPYPEHMQDARKIAADGIVLLKNEGDLLPLAEKELALFGAGAVDTIVCGSGSGYVMAPYTINVMQGLENAGIQITSKNWLKRYQEASKKANKEDKTLSKLDRSWSGLSILIDDIEVTDADIKESSSAKTALYVVRRNAGENHDRRAKKGDYYLSDREMDNIKKIAASFEHTIIVLNTCVIDANFIGEIEGIDAALLLGQAGMEAGNALADILTGKSSPSGHLTDTWAKNYQDNPASATFGSNDGNNLQEDYVEDIFVGYRYFDSFGVEPLYPFGYGLSYGKPEYELVEIAADWKEVTLKVKVKNVGPIRSRFVAQVYVSTPNGKLCKPYQELKAYGKTKALAAGEAEELTLKIPTESLASYDMETAAFIMEAGDYLIRLGSDSKNTAVAALLCLDATARLRQVSNQLQADREMDVLTTPQACIERVQKETAEARNQAESGNLKMIQLSAADCQTVDGAAKPVEKRVSGKGNAKATFIDVVEKRVPMADFVDSLDEEVLFRLVAGAADEVPHSVPKRTNRKYKPVGGPTSSGSTTALYVDSLGIPNWKVTDGPAGCHLPFMGVTGYPVGMVLAQTWDNDLSDLMGSGIGKELEAYSHSIILGPGMNIHRDPLGGRAFEYFSEDPLLSGKMAAAMTIGVQKTPGAGVSIKHFATNNQEEDRTRENNTVTERALREIYLRGFEICVREADPKTVMTSYNCLNGTHTSSSYELITNVLRGEWGFRGLVMTDWGSKSQKHLDLAAGNDLIMGGYRSQFLKVAVHGTPAEFADNGYVREQEFKVYGGFFKNVVEFWNAFEPDAQGPDWVATTVAPGVELSDQVQKKIEEGIATVTENADGSKTVTYRGYNRGQYLDMEDVKTCATRTLEQLADSVSYRLMTK</sequence>
<comment type="similarity">
    <text evidence="1">Belongs to the glycosyl hydrolase 3 family.</text>
</comment>
<organism evidence="4 5">
    <name type="scientific">Roseburia lenta</name>
    <dbReference type="NCBI Taxonomy" id="2763061"/>
    <lineage>
        <taxon>Bacteria</taxon>
        <taxon>Bacillati</taxon>
        <taxon>Bacillota</taxon>
        <taxon>Clostridia</taxon>
        <taxon>Lachnospirales</taxon>
        <taxon>Lachnospiraceae</taxon>
        <taxon>Roseburia</taxon>
    </lineage>
</organism>
<dbReference type="SUPFAM" id="SSF52279">
    <property type="entry name" value="Beta-D-glucan exohydrolase, C-terminal domain"/>
    <property type="match status" value="1"/>
</dbReference>
<evidence type="ECO:0000256" key="1">
    <source>
        <dbReference type="ARBA" id="ARBA00005336"/>
    </source>
</evidence>
<dbReference type="Gene3D" id="2.60.40.10">
    <property type="entry name" value="Immunoglobulins"/>
    <property type="match status" value="1"/>
</dbReference>
<dbReference type="InterPro" id="IPR001764">
    <property type="entry name" value="Glyco_hydro_3_N"/>
</dbReference>